<dbReference type="GO" id="GO:0020037">
    <property type="term" value="F:heme binding"/>
    <property type="evidence" value="ECO:0007669"/>
    <property type="project" value="InterPro"/>
</dbReference>
<keyword evidence="4 7" id="KW-0560">Oxidoreductase</keyword>
<gene>
    <name evidence="8" type="ORF">A1O9_02181</name>
</gene>
<keyword evidence="7" id="KW-0503">Monooxygenase</keyword>
<feature type="binding site" description="axial binding residue" evidence="6">
    <location>
        <position position="301"/>
    </location>
    <ligand>
        <name>heme</name>
        <dbReference type="ChEBI" id="CHEBI:30413"/>
    </ligand>
    <ligandPart>
        <name>Fe</name>
        <dbReference type="ChEBI" id="CHEBI:18248"/>
    </ligandPart>
</feature>
<dbReference type="InterPro" id="IPR017972">
    <property type="entry name" value="Cyt_P450_CS"/>
</dbReference>
<keyword evidence="6 7" id="KW-0349">Heme</keyword>
<dbReference type="GeneID" id="25277126"/>
<sequence length="358" mass="40587">MRRTLSHGFSQKGVLQFEAEIAQIVQKYLNVIQKSQQPHNLYETTHNLFTDITSQLAFVKNFDTLSGDKHQCAKDIETYFGIAPIYGIMPIARYLPFGEFHAAQQAGPRIVRGIQSFIDDFRHRIRGGTSEHGLLCYMVEERKDGEHTKFSDAETIENSVIFIIAGSGTSASTVLYLLFELAKRPAMQNRLREEIQQAFPNPTVLPDFETALTLPYLNCVLQETLRLRGPLATIAPRISPGKVIGGVYVPAGVVVANLAYSTQRDPDIYSRPLEFLPERWENPTPSMKTMHRPFSIGARNCIGMHLARVQMLLTVCALYQRFDLRLDSLMTEDMMYMRDVGLMTPSGKQLWMHVTPRT</sequence>
<dbReference type="InterPro" id="IPR002401">
    <property type="entry name" value="Cyt_P450_E_grp-I"/>
</dbReference>
<keyword evidence="5 6" id="KW-0408">Iron</keyword>
<evidence type="ECO:0000256" key="1">
    <source>
        <dbReference type="ARBA" id="ARBA00001971"/>
    </source>
</evidence>
<comment type="similarity">
    <text evidence="2 7">Belongs to the cytochrome P450 family.</text>
</comment>
<dbReference type="InterPro" id="IPR036396">
    <property type="entry name" value="Cyt_P450_sf"/>
</dbReference>
<dbReference type="Proteomes" id="UP000027920">
    <property type="component" value="Unassembled WGS sequence"/>
</dbReference>
<keyword evidence="3 6" id="KW-0479">Metal-binding</keyword>
<evidence type="ECO:0000256" key="5">
    <source>
        <dbReference type="ARBA" id="ARBA00023004"/>
    </source>
</evidence>
<protein>
    <recommendedName>
        <fullName evidence="10">Cytochrome P450 oxidoreductase</fullName>
    </recommendedName>
</protein>
<dbReference type="PANTHER" id="PTHR24305">
    <property type="entry name" value="CYTOCHROME P450"/>
    <property type="match status" value="1"/>
</dbReference>
<evidence type="ECO:0000256" key="4">
    <source>
        <dbReference type="ARBA" id="ARBA00023002"/>
    </source>
</evidence>
<dbReference type="PRINTS" id="PR00463">
    <property type="entry name" value="EP450I"/>
</dbReference>
<dbReference type="PANTHER" id="PTHR24305:SF96">
    <property type="entry name" value="CYTOCHROME P450 MONOOXYGENASE STCB-RELATED"/>
    <property type="match status" value="1"/>
</dbReference>
<evidence type="ECO:0000256" key="3">
    <source>
        <dbReference type="ARBA" id="ARBA00022723"/>
    </source>
</evidence>
<dbReference type="RefSeq" id="XP_013263210.1">
    <property type="nucleotide sequence ID" value="XM_013407756.1"/>
</dbReference>
<reference evidence="8 9" key="1">
    <citation type="submission" date="2013-03" db="EMBL/GenBank/DDBJ databases">
        <title>The Genome Sequence of Exophiala aquamarina CBS 119918.</title>
        <authorList>
            <consortium name="The Broad Institute Genomics Platform"/>
            <person name="Cuomo C."/>
            <person name="de Hoog S."/>
            <person name="Gorbushina A."/>
            <person name="Walker B."/>
            <person name="Young S.K."/>
            <person name="Zeng Q."/>
            <person name="Gargeya S."/>
            <person name="Fitzgerald M."/>
            <person name="Haas B."/>
            <person name="Abouelleil A."/>
            <person name="Allen A.W."/>
            <person name="Alvarado L."/>
            <person name="Arachchi H.M."/>
            <person name="Berlin A.M."/>
            <person name="Chapman S.B."/>
            <person name="Gainer-Dewar J."/>
            <person name="Goldberg J."/>
            <person name="Griggs A."/>
            <person name="Gujja S."/>
            <person name="Hansen M."/>
            <person name="Howarth C."/>
            <person name="Imamovic A."/>
            <person name="Ireland A."/>
            <person name="Larimer J."/>
            <person name="McCowan C."/>
            <person name="Murphy C."/>
            <person name="Pearson M."/>
            <person name="Poon T.W."/>
            <person name="Priest M."/>
            <person name="Roberts A."/>
            <person name="Saif S."/>
            <person name="Shea T."/>
            <person name="Sisk P."/>
            <person name="Sykes S."/>
            <person name="Wortman J."/>
            <person name="Nusbaum C."/>
            <person name="Birren B."/>
        </authorList>
    </citation>
    <scope>NUCLEOTIDE SEQUENCE [LARGE SCALE GENOMIC DNA]</scope>
    <source>
        <strain evidence="8 9">CBS 119918</strain>
    </source>
</reference>
<evidence type="ECO:0008006" key="10">
    <source>
        <dbReference type="Google" id="ProtNLM"/>
    </source>
</evidence>
<dbReference type="GO" id="GO:0004497">
    <property type="term" value="F:monooxygenase activity"/>
    <property type="evidence" value="ECO:0007669"/>
    <property type="project" value="UniProtKB-KW"/>
</dbReference>
<dbReference type="Gene3D" id="1.10.630.10">
    <property type="entry name" value="Cytochrome P450"/>
    <property type="match status" value="1"/>
</dbReference>
<dbReference type="GO" id="GO:0016705">
    <property type="term" value="F:oxidoreductase activity, acting on paired donors, with incorporation or reduction of molecular oxygen"/>
    <property type="evidence" value="ECO:0007669"/>
    <property type="project" value="InterPro"/>
</dbReference>
<dbReference type="EMBL" id="AMGV01000002">
    <property type="protein sequence ID" value="KEF60620.1"/>
    <property type="molecule type" value="Genomic_DNA"/>
</dbReference>
<evidence type="ECO:0000256" key="2">
    <source>
        <dbReference type="ARBA" id="ARBA00010617"/>
    </source>
</evidence>
<comment type="caution">
    <text evidence="8">The sequence shown here is derived from an EMBL/GenBank/DDBJ whole genome shotgun (WGS) entry which is preliminary data.</text>
</comment>
<dbReference type="Pfam" id="PF00067">
    <property type="entry name" value="p450"/>
    <property type="match status" value="1"/>
</dbReference>
<dbReference type="InterPro" id="IPR050121">
    <property type="entry name" value="Cytochrome_P450_monoxygenase"/>
</dbReference>
<proteinExistence type="inferred from homology"/>
<accession>A0A072PYC2</accession>
<evidence type="ECO:0000313" key="9">
    <source>
        <dbReference type="Proteomes" id="UP000027920"/>
    </source>
</evidence>
<name>A0A072PYC2_9EURO</name>
<dbReference type="OrthoDB" id="1470350at2759"/>
<dbReference type="HOGENOM" id="CLU_001570_14_11_1"/>
<dbReference type="PROSITE" id="PS00086">
    <property type="entry name" value="CYTOCHROME_P450"/>
    <property type="match status" value="1"/>
</dbReference>
<dbReference type="AlphaFoldDB" id="A0A072PYC2"/>
<dbReference type="STRING" id="1182545.A0A072PYC2"/>
<organism evidence="8 9">
    <name type="scientific">Exophiala aquamarina CBS 119918</name>
    <dbReference type="NCBI Taxonomy" id="1182545"/>
    <lineage>
        <taxon>Eukaryota</taxon>
        <taxon>Fungi</taxon>
        <taxon>Dikarya</taxon>
        <taxon>Ascomycota</taxon>
        <taxon>Pezizomycotina</taxon>
        <taxon>Eurotiomycetes</taxon>
        <taxon>Chaetothyriomycetidae</taxon>
        <taxon>Chaetothyriales</taxon>
        <taxon>Herpotrichiellaceae</taxon>
        <taxon>Exophiala</taxon>
    </lineage>
</organism>
<dbReference type="VEuPathDB" id="FungiDB:A1O9_02181"/>
<dbReference type="SUPFAM" id="SSF48264">
    <property type="entry name" value="Cytochrome P450"/>
    <property type="match status" value="1"/>
</dbReference>
<evidence type="ECO:0000313" key="8">
    <source>
        <dbReference type="EMBL" id="KEF60620.1"/>
    </source>
</evidence>
<dbReference type="PRINTS" id="PR00385">
    <property type="entry name" value="P450"/>
</dbReference>
<dbReference type="GO" id="GO:0005506">
    <property type="term" value="F:iron ion binding"/>
    <property type="evidence" value="ECO:0007669"/>
    <property type="project" value="InterPro"/>
</dbReference>
<comment type="cofactor">
    <cofactor evidence="1 6">
        <name>heme</name>
        <dbReference type="ChEBI" id="CHEBI:30413"/>
    </cofactor>
</comment>
<keyword evidence="9" id="KW-1185">Reference proteome</keyword>
<dbReference type="InterPro" id="IPR001128">
    <property type="entry name" value="Cyt_P450"/>
</dbReference>
<evidence type="ECO:0000256" key="7">
    <source>
        <dbReference type="RuleBase" id="RU000461"/>
    </source>
</evidence>
<evidence type="ECO:0000256" key="6">
    <source>
        <dbReference type="PIRSR" id="PIRSR602401-1"/>
    </source>
</evidence>